<keyword evidence="2" id="KW-1185">Reference proteome</keyword>
<comment type="caution">
    <text evidence="1">The sequence shown here is derived from an EMBL/GenBank/DDBJ whole genome shotgun (WGS) entry which is preliminary data.</text>
</comment>
<sequence>MDTDEQVERAGCAQQYEDLQLCMADNDRDWAKCQEKVKAWKDCFNGAKNSENSGPTKPASK</sequence>
<organism evidence="1 2">
    <name type="scientific">Hondaea fermentalgiana</name>
    <dbReference type="NCBI Taxonomy" id="2315210"/>
    <lineage>
        <taxon>Eukaryota</taxon>
        <taxon>Sar</taxon>
        <taxon>Stramenopiles</taxon>
        <taxon>Bigyra</taxon>
        <taxon>Labyrinthulomycetes</taxon>
        <taxon>Thraustochytrida</taxon>
        <taxon>Thraustochytriidae</taxon>
        <taxon>Hondaea</taxon>
    </lineage>
</organism>
<dbReference type="GO" id="GO:0033617">
    <property type="term" value="P:mitochondrial respiratory chain complex IV assembly"/>
    <property type="evidence" value="ECO:0007669"/>
    <property type="project" value="InterPro"/>
</dbReference>
<dbReference type="PROSITE" id="PS51808">
    <property type="entry name" value="CHCH"/>
    <property type="match status" value="1"/>
</dbReference>
<dbReference type="SUPFAM" id="SSF47072">
    <property type="entry name" value="Cysteine alpha-hairpin motif"/>
    <property type="match status" value="1"/>
</dbReference>
<gene>
    <name evidence="1" type="ORF">FCC1311_005816</name>
</gene>
<dbReference type="PANTHER" id="PTHR13639:SF2">
    <property type="entry name" value="CYTOCHROME C OXIDASE ASSEMBLY FACTOR 4 HOMOLOG, MITOCHONDRIAL"/>
    <property type="match status" value="1"/>
</dbReference>
<name>A0A2R5GRR5_9STRA</name>
<dbReference type="InParanoid" id="A0A2R5GRR5"/>
<dbReference type="EMBL" id="BEYU01000137">
    <property type="protein sequence ID" value="GBG32999.1"/>
    <property type="molecule type" value="Genomic_DNA"/>
</dbReference>
<proteinExistence type="predicted"/>
<dbReference type="InterPro" id="IPR009069">
    <property type="entry name" value="Cys_alpha_HP_mot_SF"/>
</dbReference>
<dbReference type="InterPro" id="IPR039870">
    <property type="entry name" value="Coa4-like"/>
</dbReference>
<evidence type="ECO:0000313" key="1">
    <source>
        <dbReference type="EMBL" id="GBG32999.1"/>
    </source>
</evidence>
<evidence type="ECO:0000313" key="2">
    <source>
        <dbReference type="Proteomes" id="UP000241890"/>
    </source>
</evidence>
<reference evidence="1 2" key="1">
    <citation type="submission" date="2017-12" db="EMBL/GenBank/DDBJ databases">
        <title>Sequencing, de novo assembly and annotation of complete genome of a new Thraustochytrid species, strain FCC1311.</title>
        <authorList>
            <person name="Sedici K."/>
            <person name="Godart F."/>
            <person name="Aiese Cigliano R."/>
            <person name="Sanseverino W."/>
            <person name="Barakat M."/>
            <person name="Ortet P."/>
            <person name="Marechal E."/>
            <person name="Cagnac O."/>
            <person name="Amato A."/>
        </authorList>
    </citation>
    <scope>NUCLEOTIDE SEQUENCE [LARGE SCALE GENOMIC DNA]</scope>
</reference>
<dbReference type="Proteomes" id="UP000241890">
    <property type="component" value="Unassembled WGS sequence"/>
</dbReference>
<protein>
    <submittedName>
        <fullName evidence="1">Cytochrome c oxidase assembly factor 4-like, mitochondrial</fullName>
    </submittedName>
</protein>
<dbReference type="AlphaFoldDB" id="A0A2R5GRR5"/>
<dbReference type="OrthoDB" id="5586401at2759"/>
<dbReference type="PANTHER" id="PTHR13639">
    <property type="entry name" value="CYTOCHROME C OXIDASE ASSEMBLY FACTOR 4 HOMOLOG, MITOCHONDRIAL"/>
    <property type="match status" value="1"/>
</dbReference>
<dbReference type="GO" id="GO:0005758">
    <property type="term" value="C:mitochondrial intermembrane space"/>
    <property type="evidence" value="ECO:0007669"/>
    <property type="project" value="InterPro"/>
</dbReference>
<accession>A0A2R5GRR5</accession>